<evidence type="ECO:0000256" key="10">
    <source>
        <dbReference type="ARBA" id="ARBA00022839"/>
    </source>
</evidence>
<keyword evidence="14" id="KW-0539">Nucleus</keyword>
<dbReference type="AlphaFoldDB" id="A0A2V3IYB8"/>
<dbReference type="FunFam" id="3.30.420.10:FF:000048">
    <property type="entry name" value="CCR4-associated factor 1, putative"/>
    <property type="match status" value="1"/>
</dbReference>
<sequence>MARVPRIRQVWASNLEEEILLLCELSETYTHIAMDTEFPGVVLRPIGQQATTPDAAYCTHRLNADLLKIIQLGISLATEDGKQPEECTTWQFNFSFSLSSDMYAQDSIELLSASGIDFAEHERNGIDVLTFGELIISSGLVLNPRITWVTFSGGYDFCYLIKVLTAIPLPEQEAEFFEYLHLFFPCLYDLKYLMLSTDRLYGGLNKVAETLGCERIGNMHQAGSDSLLTLDVYFKMREQVFNGVIDASKNGVLYTLGMGMKDSVGNLPPSSSPTFTPRKAIAGTDGSNGSGNGTSTLASPS</sequence>
<evidence type="ECO:0000256" key="7">
    <source>
        <dbReference type="ARBA" id="ARBA00022722"/>
    </source>
</evidence>
<evidence type="ECO:0000313" key="16">
    <source>
        <dbReference type="EMBL" id="PXF47148.1"/>
    </source>
</evidence>
<comment type="catalytic activity">
    <reaction evidence="1">
        <text>Exonucleolytic cleavage of poly(A) to 5'-AMP.</text>
        <dbReference type="EC" id="3.1.13.4"/>
    </reaction>
</comment>
<dbReference type="EMBL" id="NBIV01000028">
    <property type="protein sequence ID" value="PXF47148.1"/>
    <property type="molecule type" value="Genomic_DNA"/>
</dbReference>
<dbReference type="SUPFAM" id="SSF53098">
    <property type="entry name" value="Ribonuclease H-like"/>
    <property type="match status" value="1"/>
</dbReference>
<dbReference type="PANTHER" id="PTHR10797">
    <property type="entry name" value="CCR4-NOT TRANSCRIPTION COMPLEX SUBUNIT"/>
    <property type="match status" value="1"/>
</dbReference>
<dbReference type="STRING" id="448386.A0A2V3IYB8"/>
<evidence type="ECO:0000313" key="17">
    <source>
        <dbReference type="Proteomes" id="UP000247409"/>
    </source>
</evidence>
<dbReference type="GO" id="GO:0005737">
    <property type="term" value="C:cytoplasm"/>
    <property type="evidence" value="ECO:0007669"/>
    <property type="project" value="UniProtKB-SubCell"/>
</dbReference>
<comment type="caution">
    <text evidence="16">The sequence shown here is derived from an EMBL/GenBank/DDBJ whole genome shotgun (WGS) entry which is preliminary data.</text>
</comment>
<keyword evidence="8" id="KW-0479">Metal-binding</keyword>
<keyword evidence="17" id="KW-1185">Reference proteome</keyword>
<dbReference type="GO" id="GO:0005634">
    <property type="term" value="C:nucleus"/>
    <property type="evidence" value="ECO:0007669"/>
    <property type="project" value="UniProtKB-SubCell"/>
</dbReference>
<keyword evidence="10" id="KW-0269">Exonuclease</keyword>
<keyword evidence="6" id="KW-0963">Cytoplasm</keyword>
<dbReference type="GO" id="GO:0046872">
    <property type="term" value="F:metal ion binding"/>
    <property type="evidence" value="ECO:0007669"/>
    <property type="project" value="UniProtKB-KW"/>
</dbReference>
<dbReference type="OrthoDB" id="1164111at2759"/>
<dbReference type="InterPro" id="IPR012337">
    <property type="entry name" value="RNaseH-like_sf"/>
</dbReference>
<evidence type="ECO:0000256" key="9">
    <source>
        <dbReference type="ARBA" id="ARBA00022801"/>
    </source>
</evidence>
<dbReference type="GO" id="GO:0004535">
    <property type="term" value="F:poly(A)-specific ribonuclease activity"/>
    <property type="evidence" value="ECO:0007669"/>
    <property type="project" value="UniProtKB-EC"/>
</dbReference>
<keyword evidence="12" id="KW-0805">Transcription regulation</keyword>
<dbReference type="GO" id="GO:0030014">
    <property type="term" value="C:CCR4-NOT complex"/>
    <property type="evidence" value="ECO:0007669"/>
    <property type="project" value="InterPro"/>
</dbReference>
<evidence type="ECO:0000256" key="4">
    <source>
        <dbReference type="ARBA" id="ARBA00008372"/>
    </source>
</evidence>
<evidence type="ECO:0000256" key="1">
    <source>
        <dbReference type="ARBA" id="ARBA00001663"/>
    </source>
</evidence>
<dbReference type="GO" id="GO:0003723">
    <property type="term" value="F:RNA binding"/>
    <property type="evidence" value="ECO:0007669"/>
    <property type="project" value="UniProtKB-KW"/>
</dbReference>
<feature type="region of interest" description="Disordered" evidence="15">
    <location>
        <begin position="267"/>
        <end position="301"/>
    </location>
</feature>
<evidence type="ECO:0000256" key="2">
    <source>
        <dbReference type="ARBA" id="ARBA00004123"/>
    </source>
</evidence>
<evidence type="ECO:0000256" key="6">
    <source>
        <dbReference type="ARBA" id="ARBA00022490"/>
    </source>
</evidence>
<evidence type="ECO:0000256" key="3">
    <source>
        <dbReference type="ARBA" id="ARBA00004496"/>
    </source>
</evidence>
<name>A0A2V3IYB8_9FLOR</name>
<reference evidence="16 17" key="1">
    <citation type="journal article" date="2018" name="Mol. Biol. Evol.">
        <title>Analysis of the draft genome of the red seaweed Gracilariopsis chorda provides insights into genome size evolution in Rhodophyta.</title>
        <authorList>
            <person name="Lee J."/>
            <person name="Yang E.C."/>
            <person name="Graf L."/>
            <person name="Yang J.H."/>
            <person name="Qiu H."/>
            <person name="Zel Zion U."/>
            <person name="Chan C.X."/>
            <person name="Stephens T.G."/>
            <person name="Weber A.P.M."/>
            <person name="Boo G.H."/>
            <person name="Boo S.M."/>
            <person name="Kim K.M."/>
            <person name="Shin Y."/>
            <person name="Jung M."/>
            <person name="Lee S.J."/>
            <person name="Yim H.S."/>
            <person name="Lee J.H."/>
            <person name="Bhattacharya D."/>
            <person name="Yoon H.S."/>
        </authorList>
    </citation>
    <scope>NUCLEOTIDE SEQUENCE [LARGE SCALE GENOMIC DNA]</scope>
    <source>
        <strain evidence="16 17">SKKU-2015</strain>
        <tissue evidence="16">Whole body</tissue>
    </source>
</reference>
<evidence type="ECO:0000256" key="5">
    <source>
        <dbReference type="ARBA" id="ARBA00012161"/>
    </source>
</evidence>
<dbReference type="InterPro" id="IPR039637">
    <property type="entry name" value="CNOT7/CNOT8/Pop2"/>
</dbReference>
<keyword evidence="7" id="KW-0540">Nuclease</keyword>
<comment type="subcellular location">
    <subcellularLocation>
        <location evidence="3">Cytoplasm</location>
    </subcellularLocation>
    <subcellularLocation>
        <location evidence="2">Nucleus</location>
    </subcellularLocation>
</comment>
<keyword evidence="9" id="KW-0378">Hydrolase</keyword>
<evidence type="ECO:0000256" key="12">
    <source>
        <dbReference type="ARBA" id="ARBA00023015"/>
    </source>
</evidence>
<dbReference type="InterPro" id="IPR036397">
    <property type="entry name" value="RNaseH_sf"/>
</dbReference>
<comment type="similarity">
    <text evidence="4">Belongs to the CAF1 family.</text>
</comment>
<dbReference type="Gene3D" id="3.30.420.10">
    <property type="entry name" value="Ribonuclease H-like superfamily/Ribonuclease H"/>
    <property type="match status" value="1"/>
</dbReference>
<proteinExistence type="inferred from homology"/>
<keyword evidence="11" id="KW-0694">RNA-binding</keyword>
<evidence type="ECO:0000256" key="14">
    <source>
        <dbReference type="ARBA" id="ARBA00023242"/>
    </source>
</evidence>
<organism evidence="16 17">
    <name type="scientific">Gracilariopsis chorda</name>
    <dbReference type="NCBI Taxonomy" id="448386"/>
    <lineage>
        <taxon>Eukaryota</taxon>
        <taxon>Rhodophyta</taxon>
        <taxon>Florideophyceae</taxon>
        <taxon>Rhodymeniophycidae</taxon>
        <taxon>Gracilariales</taxon>
        <taxon>Gracilariaceae</taxon>
        <taxon>Gracilariopsis</taxon>
    </lineage>
</organism>
<protein>
    <recommendedName>
        <fullName evidence="5">poly(A)-specific ribonuclease</fullName>
        <ecNumber evidence="5">3.1.13.4</ecNumber>
    </recommendedName>
</protein>
<accession>A0A2V3IYB8</accession>
<evidence type="ECO:0000256" key="11">
    <source>
        <dbReference type="ARBA" id="ARBA00022884"/>
    </source>
</evidence>
<dbReference type="Pfam" id="PF04857">
    <property type="entry name" value="CAF1"/>
    <property type="match status" value="2"/>
</dbReference>
<gene>
    <name evidence="16" type="ORF">BWQ96_03090</name>
</gene>
<keyword evidence="13" id="KW-0804">Transcription</keyword>
<evidence type="ECO:0000256" key="13">
    <source>
        <dbReference type="ARBA" id="ARBA00023163"/>
    </source>
</evidence>
<evidence type="ECO:0000256" key="15">
    <source>
        <dbReference type="SAM" id="MobiDB-lite"/>
    </source>
</evidence>
<dbReference type="Proteomes" id="UP000247409">
    <property type="component" value="Unassembled WGS sequence"/>
</dbReference>
<dbReference type="EC" id="3.1.13.4" evidence="5"/>
<dbReference type="InterPro" id="IPR006941">
    <property type="entry name" value="RNase_CAF1"/>
</dbReference>
<evidence type="ECO:0000256" key="8">
    <source>
        <dbReference type="ARBA" id="ARBA00022723"/>
    </source>
</evidence>